<dbReference type="InterPro" id="IPR001611">
    <property type="entry name" value="Leu-rich_rpt"/>
</dbReference>
<dbReference type="Gene3D" id="3.80.10.10">
    <property type="entry name" value="Ribonuclease Inhibitor"/>
    <property type="match status" value="1"/>
</dbReference>
<protein>
    <recommendedName>
        <fullName evidence="8">Dynein light chain</fullName>
    </recommendedName>
</protein>
<keyword evidence="5" id="KW-0966">Cell projection</keyword>
<evidence type="ECO:0000256" key="2">
    <source>
        <dbReference type="ARBA" id="ARBA00022614"/>
    </source>
</evidence>
<evidence type="ECO:0000313" key="7">
    <source>
        <dbReference type="Proteomes" id="UP001445335"/>
    </source>
</evidence>
<dbReference type="PROSITE" id="PS51450">
    <property type="entry name" value="LRR"/>
    <property type="match status" value="2"/>
</dbReference>
<evidence type="ECO:0000313" key="6">
    <source>
        <dbReference type="EMBL" id="KAK9825895.1"/>
    </source>
</evidence>
<evidence type="ECO:0008006" key="8">
    <source>
        <dbReference type="Google" id="ProtNLM"/>
    </source>
</evidence>
<dbReference type="Proteomes" id="UP001445335">
    <property type="component" value="Unassembled WGS sequence"/>
</dbReference>
<reference evidence="6 7" key="1">
    <citation type="journal article" date="2024" name="Nat. Commun.">
        <title>Phylogenomics reveals the evolutionary origins of lichenization in chlorophyte algae.</title>
        <authorList>
            <person name="Puginier C."/>
            <person name="Libourel C."/>
            <person name="Otte J."/>
            <person name="Skaloud P."/>
            <person name="Haon M."/>
            <person name="Grisel S."/>
            <person name="Petersen M."/>
            <person name="Berrin J.G."/>
            <person name="Delaux P.M."/>
            <person name="Dal Grande F."/>
            <person name="Keller J."/>
        </authorList>
    </citation>
    <scope>NUCLEOTIDE SEQUENCE [LARGE SCALE GENOMIC DNA]</scope>
    <source>
        <strain evidence="6 7">SAG 245.80</strain>
    </source>
</reference>
<dbReference type="InterPro" id="IPR032675">
    <property type="entry name" value="LRR_dom_sf"/>
</dbReference>
<dbReference type="PANTHER" id="PTHR45973">
    <property type="entry name" value="PROTEIN PHOSPHATASE 1 REGULATORY SUBUNIT SDS22-RELATED"/>
    <property type="match status" value="1"/>
</dbReference>
<keyword evidence="4" id="KW-0969">Cilium</keyword>
<name>A0AAW1QWM2_9CHLO</name>
<keyword evidence="7" id="KW-1185">Reference proteome</keyword>
<evidence type="ECO:0000256" key="1">
    <source>
        <dbReference type="ARBA" id="ARBA00004430"/>
    </source>
</evidence>
<keyword evidence="2" id="KW-0433">Leucine-rich repeat</keyword>
<comment type="caution">
    <text evidence="6">The sequence shown here is derived from an EMBL/GenBank/DDBJ whole genome shotgun (WGS) entry which is preliminary data.</text>
</comment>
<dbReference type="InterPro" id="IPR025875">
    <property type="entry name" value="Leu-rich_rpt_4"/>
</dbReference>
<evidence type="ECO:0000256" key="4">
    <source>
        <dbReference type="ARBA" id="ARBA00023069"/>
    </source>
</evidence>
<proteinExistence type="predicted"/>
<dbReference type="SMART" id="SM00365">
    <property type="entry name" value="LRR_SD22"/>
    <property type="match status" value="2"/>
</dbReference>
<dbReference type="EMBL" id="JALJOU010000069">
    <property type="protein sequence ID" value="KAK9825895.1"/>
    <property type="molecule type" value="Genomic_DNA"/>
</dbReference>
<evidence type="ECO:0000256" key="5">
    <source>
        <dbReference type="ARBA" id="ARBA00023273"/>
    </source>
</evidence>
<dbReference type="PANTHER" id="PTHR45973:SF9">
    <property type="entry name" value="LEUCINE-RICH REPEAT-CONTAINING PROTEIN 46"/>
    <property type="match status" value="1"/>
</dbReference>
<dbReference type="Pfam" id="PF12799">
    <property type="entry name" value="LRR_4"/>
    <property type="match status" value="1"/>
</dbReference>
<dbReference type="GO" id="GO:0005930">
    <property type="term" value="C:axoneme"/>
    <property type="evidence" value="ECO:0007669"/>
    <property type="project" value="UniProtKB-SubCell"/>
</dbReference>
<keyword evidence="3" id="KW-0677">Repeat</keyword>
<dbReference type="AlphaFoldDB" id="A0AAW1QWM2"/>
<dbReference type="InterPro" id="IPR050576">
    <property type="entry name" value="Cilia_flagella_integrity"/>
</dbReference>
<gene>
    <name evidence="6" type="ORF">WJX81_002779</name>
</gene>
<evidence type="ECO:0000256" key="3">
    <source>
        <dbReference type="ARBA" id="ARBA00022737"/>
    </source>
</evidence>
<sequence>MAKATSIKEAIQKFEKDKEAVASAAEKVEIQAQIPPIERMDASLSSLKACRHLSLSTNNIEKITNLAGLDNLQILSLGRNQIKKLENLDPLAETLQELWVLKRLPNLKKLDGLPVEVEEREAALAARA</sequence>
<accession>A0AAW1QWM2</accession>
<organism evidence="6 7">
    <name type="scientific">Elliptochloris bilobata</name>
    <dbReference type="NCBI Taxonomy" id="381761"/>
    <lineage>
        <taxon>Eukaryota</taxon>
        <taxon>Viridiplantae</taxon>
        <taxon>Chlorophyta</taxon>
        <taxon>core chlorophytes</taxon>
        <taxon>Trebouxiophyceae</taxon>
        <taxon>Trebouxiophyceae incertae sedis</taxon>
        <taxon>Elliptochloris clade</taxon>
        <taxon>Elliptochloris</taxon>
    </lineage>
</organism>
<comment type="subcellular location">
    <subcellularLocation>
        <location evidence="1">Cytoplasm</location>
        <location evidence="1">Cytoskeleton</location>
        <location evidence="1">Cilium axoneme</location>
    </subcellularLocation>
</comment>
<dbReference type="SUPFAM" id="SSF52058">
    <property type="entry name" value="L domain-like"/>
    <property type="match status" value="1"/>
</dbReference>